<accession>A0A9X3CQN5</accession>
<proteinExistence type="predicted"/>
<comment type="caution">
    <text evidence="3">The sequence shown here is derived from an EMBL/GenBank/DDBJ whole genome shotgun (WGS) entry which is preliminary data.</text>
</comment>
<organism evidence="3 4">
    <name type="scientific">Vibrio qingdaonensis</name>
    <dbReference type="NCBI Taxonomy" id="2829491"/>
    <lineage>
        <taxon>Bacteria</taxon>
        <taxon>Pseudomonadati</taxon>
        <taxon>Pseudomonadota</taxon>
        <taxon>Gammaproteobacteria</taxon>
        <taxon>Vibrionales</taxon>
        <taxon>Vibrionaceae</taxon>
        <taxon>Vibrio</taxon>
    </lineage>
</organism>
<keyword evidence="2" id="KW-0732">Signal</keyword>
<name>A0A9X3CQN5_9VIBR</name>
<evidence type="ECO:0008006" key="5">
    <source>
        <dbReference type="Google" id="ProtNLM"/>
    </source>
</evidence>
<feature type="compositionally biased region" description="Low complexity" evidence="1">
    <location>
        <begin position="380"/>
        <end position="408"/>
    </location>
</feature>
<gene>
    <name evidence="3" type="ORF">MD535_12790</name>
</gene>
<reference evidence="3" key="1">
    <citation type="submission" date="2022-02" db="EMBL/GenBank/DDBJ databases">
        <title>Vibrio sp. nov, a new bacterium isolated from seawater.</title>
        <authorList>
            <person name="Yuan Y."/>
        </authorList>
    </citation>
    <scope>NUCLEOTIDE SEQUENCE</scope>
    <source>
        <strain evidence="3">ZSDZ65</strain>
    </source>
</reference>
<feature type="region of interest" description="Disordered" evidence="1">
    <location>
        <begin position="359"/>
        <end position="438"/>
    </location>
</feature>
<evidence type="ECO:0000256" key="2">
    <source>
        <dbReference type="SAM" id="SignalP"/>
    </source>
</evidence>
<feature type="compositionally biased region" description="Polar residues" evidence="1">
    <location>
        <begin position="359"/>
        <end position="379"/>
    </location>
</feature>
<dbReference type="PROSITE" id="PS51257">
    <property type="entry name" value="PROKAR_LIPOPROTEIN"/>
    <property type="match status" value="1"/>
</dbReference>
<protein>
    <recommendedName>
        <fullName evidence="5">Lipoprotein</fullName>
    </recommendedName>
</protein>
<sequence length="527" mass="59736">MKKIKLLVTFACLFWVVGSISGCSKAAPTPEWKLFKGDYQWQLFMPISAVPLQNTSTPTKSLYKAYDQEIKRWVDNTLYSYFEYKSRFNDCQFTEYKTWNLCDASYQKSIYFGYGYDRLVSVLNDYYVNGVHQASYTSLLEYNGKKRWHDTTVILGPRVHGARITRISEFNQDCTVKIGMTVEAVMNWEYAYIDKKNQKTIYYEPADDRIEYEISRNYTAHKDMFAPLSEKQLKDYVIHTKNKSKSINTSGYRYHAIKNLDIVAKRNNQKYAQLSSTYLHKLDSLYSQNDPEMYDGENVLITLNNSVVGATNTALGMVAEVGSAYAANSSSYSSSSSGGAGKSLDQMMQEQRLLLNDAVQKSQVRSTKTGMQSNVSTSVASTHSPSKNTSSKSTPVVVSSASKSTTNNHSVARNSKSSASTKSVSAKTSKDTGKSKKVEEKKRRAFAVLWRDKQNENWLVDGPIQKGLTEYASEREALDIACPGADTEFRYMETFQGYRVYQCTGRPLESWDRDIPQIYALPGKFHL</sequence>
<feature type="signal peptide" evidence="2">
    <location>
        <begin position="1"/>
        <end position="26"/>
    </location>
</feature>
<evidence type="ECO:0000256" key="1">
    <source>
        <dbReference type="SAM" id="MobiDB-lite"/>
    </source>
</evidence>
<dbReference type="EMBL" id="JAKRRY010000016">
    <property type="protein sequence ID" value="MCW8346875.1"/>
    <property type="molecule type" value="Genomic_DNA"/>
</dbReference>
<evidence type="ECO:0000313" key="3">
    <source>
        <dbReference type="EMBL" id="MCW8346875.1"/>
    </source>
</evidence>
<feature type="compositionally biased region" description="Basic and acidic residues" evidence="1">
    <location>
        <begin position="428"/>
        <end position="438"/>
    </location>
</feature>
<dbReference type="Proteomes" id="UP001155587">
    <property type="component" value="Unassembled WGS sequence"/>
</dbReference>
<feature type="compositionally biased region" description="Low complexity" evidence="1">
    <location>
        <begin position="415"/>
        <end position="427"/>
    </location>
</feature>
<dbReference type="AlphaFoldDB" id="A0A9X3CQN5"/>
<keyword evidence="4" id="KW-1185">Reference proteome</keyword>
<evidence type="ECO:0000313" key="4">
    <source>
        <dbReference type="Proteomes" id="UP001155587"/>
    </source>
</evidence>
<dbReference type="RefSeq" id="WP_265675416.1">
    <property type="nucleotide sequence ID" value="NZ_JAKRRY010000016.1"/>
</dbReference>
<feature type="chain" id="PRO_5041000899" description="Lipoprotein" evidence="2">
    <location>
        <begin position="27"/>
        <end position="527"/>
    </location>
</feature>